<protein>
    <recommendedName>
        <fullName evidence="3">Sodium:proton antiporter</fullName>
    </recommendedName>
</protein>
<dbReference type="GO" id="GO:0016020">
    <property type="term" value="C:membrane"/>
    <property type="evidence" value="ECO:0007669"/>
    <property type="project" value="InterPro"/>
</dbReference>
<evidence type="ECO:0000313" key="2">
    <source>
        <dbReference type="Proteomes" id="UP000244928"/>
    </source>
</evidence>
<dbReference type="AlphaFoldDB" id="A0A2S1R9P2"/>
<gene>
    <name evidence="1" type="ORF">A6035_13445</name>
</gene>
<organism evidence="1 2">
    <name type="scientific">Dietzia lutea</name>
    <dbReference type="NCBI Taxonomy" id="546160"/>
    <lineage>
        <taxon>Bacteria</taxon>
        <taxon>Bacillati</taxon>
        <taxon>Actinomycetota</taxon>
        <taxon>Actinomycetes</taxon>
        <taxon>Mycobacteriales</taxon>
        <taxon>Dietziaceae</taxon>
        <taxon>Dietzia</taxon>
    </lineage>
</organism>
<dbReference type="KEGG" id="dlu:A6035_13445"/>
<proteinExistence type="predicted"/>
<dbReference type="OrthoDB" id="3837866at2"/>
<name>A0A2S1R9P2_9ACTN</name>
<keyword evidence="2" id="KW-1185">Reference proteome</keyword>
<accession>A0A2S1R9P2</accession>
<dbReference type="Proteomes" id="UP000244928">
    <property type="component" value="Chromosome"/>
</dbReference>
<reference evidence="1 2" key="1">
    <citation type="submission" date="2016-04" db="EMBL/GenBank/DDBJ databases">
        <title>Complete genome sequence of Dietzia lutea YIM 80766T, a strain isolated from desert soil in Egypt.</title>
        <authorList>
            <person name="Zhao J."/>
            <person name="Hu B."/>
            <person name="Geng S."/>
            <person name="Nie Y."/>
            <person name="Tang Y."/>
        </authorList>
    </citation>
    <scope>NUCLEOTIDE SEQUENCE [LARGE SCALE GENOMIC DNA]</scope>
    <source>
        <strain evidence="1 2">YIM 80766</strain>
    </source>
</reference>
<dbReference type="RefSeq" id="WP_108848239.1">
    <property type="nucleotide sequence ID" value="NZ_CP015449.1"/>
</dbReference>
<dbReference type="GO" id="GO:0008324">
    <property type="term" value="F:monoatomic cation transmembrane transporter activity"/>
    <property type="evidence" value="ECO:0007669"/>
    <property type="project" value="InterPro"/>
</dbReference>
<dbReference type="EMBL" id="CP015449">
    <property type="protein sequence ID" value="AWH93009.1"/>
    <property type="molecule type" value="Genomic_DNA"/>
</dbReference>
<evidence type="ECO:0000313" key="1">
    <source>
        <dbReference type="EMBL" id="AWH93009.1"/>
    </source>
</evidence>
<dbReference type="InterPro" id="IPR002758">
    <property type="entry name" value="Cation_antiport_E"/>
</dbReference>
<dbReference type="Pfam" id="PF01899">
    <property type="entry name" value="MNHE"/>
    <property type="match status" value="1"/>
</dbReference>
<sequence>MRGLLFRTWHTLVLVGFVLWRLTADSVKLVAALVNPRHRFAPYLVEVPLRCRTDRSVAVLASLVALSSPRQVSVGVETEPRRMLVYMLDAADAATVRRDAARLETLFLRAIGSPARVEEPPEVTE</sequence>
<evidence type="ECO:0008006" key="3">
    <source>
        <dbReference type="Google" id="ProtNLM"/>
    </source>
</evidence>